<comment type="subcellular location">
    <subcellularLocation>
        <location evidence="1">Nucleus</location>
    </subcellularLocation>
</comment>
<gene>
    <name evidence="10" type="ORF">PSYICH_LOCUS8569</name>
</gene>
<evidence type="ECO:0000313" key="11">
    <source>
        <dbReference type="Proteomes" id="UP001153636"/>
    </source>
</evidence>
<dbReference type="EMBL" id="OV651815">
    <property type="protein sequence ID" value="CAH1109147.1"/>
    <property type="molecule type" value="Genomic_DNA"/>
</dbReference>
<evidence type="ECO:0000256" key="4">
    <source>
        <dbReference type="ARBA" id="ARBA00022771"/>
    </source>
</evidence>
<dbReference type="SUPFAM" id="SSF57667">
    <property type="entry name" value="beta-beta-alpha zinc fingers"/>
    <property type="match status" value="5"/>
</dbReference>
<evidence type="ECO:0000256" key="7">
    <source>
        <dbReference type="ARBA" id="ARBA00023242"/>
    </source>
</evidence>
<dbReference type="Pfam" id="PF12874">
    <property type="entry name" value="zf-met"/>
    <property type="match status" value="2"/>
</dbReference>
<feature type="domain" description="C2H2-type" evidence="9">
    <location>
        <begin position="179"/>
        <end position="206"/>
    </location>
</feature>
<dbReference type="GO" id="GO:0006357">
    <property type="term" value="P:regulation of transcription by RNA polymerase II"/>
    <property type="evidence" value="ECO:0007669"/>
    <property type="project" value="TreeGrafter"/>
</dbReference>
<keyword evidence="7" id="KW-0539">Nucleus</keyword>
<dbReference type="FunFam" id="3.30.160.60:FF:001397">
    <property type="entry name" value="Datilografo, isoform A"/>
    <property type="match status" value="1"/>
</dbReference>
<evidence type="ECO:0000256" key="3">
    <source>
        <dbReference type="ARBA" id="ARBA00022737"/>
    </source>
</evidence>
<accession>A0A9P0GH95</accession>
<sequence>MDIKQDTDPSNLLELIKLEPGIDPDQTKQNEHCSRKLETFKNEYGDVFESQTFEQFGYVDKVKEEIKCEMPEIEERSDELPTKIDHDSYSENVQSFPFKQELENTKDVKIIDTSGIKQEVCEYIKPKTESELLTSHCDLPTLKIENIDCPDYYDLEYPCSSKSLKNTSKVILKNKKRIYPCPICQKNFPSSNSRSSHIDGHFEKRYAVCQFCGRLMKKIDFVQHLFIHVVKNKLKYHIADEPSNRNLSAKQLKETSFYNVGDKSFKCDTCFKIFNQKYKLKRHLIIHSDEKPFKCDNCSKRFNRKGCLRRHLLLHYDEKSFECDICSKKFNQKSYLQRHLINHSNTKPFKCDICCKGFNAKYSLQQHLITHSSKKSFKCDICFKDFSFKSAVQRHLKIHSGLKPFKCNICCKEFYNKSTFKTHLLIHSGDKPFKCKICFKEFSQKIHLQQHLVVHSGKKPFKCDICSKAFNDKSHVRRHLNIHNNKKS</sequence>
<feature type="domain" description="C2H2-type" evidence="9">
    <location>
        <begin position="461"/>
        <end position="488"/>
    </location>
</feature>
<evidence type="ECO:0000256" key="1">
    <source>
        <dbReference type="ARBA" id="ARBA00004123"/>
    </source>
</evidence>
<dbReference type="GO" id="GO:0008270">
    <property type="term" value="F:zinc ion binding"/>
    <property type="evidence" value="ECO:0007669"/>
    <property type="project" value="UniProtKB-KW"/>
</dbReference>
<keyword evidence="6" id="KW-0238">DNA-binding</keyword>
<evidence type="ECO:0000256" key="5">
    <source>
        <dbReference type="ARBA" id="ARBA00022833"/>
    </source>
</evidence>
<organism evidence="10 11">
    <name type="scientific">Psylliodes chrysocephalus</name>
    <dbReference type="NCBI Taxonomy" id="3402493"/>
    <lineage>
        <taxon>Eukaryota</taxon>
        <taxon>Metazoa</taxon>
        <taxon>Ecdysozoa</taxon>
        <taxon>Arthropoda</taxon>
        <taxon>Hexapoda</taxon>
        <taxon>Insecta</taxon>
        <taxon>Pterygota</taxon>
        <taxon>Neoptera</taxon>
        <taxon>Endopterygota</taxon>
        <taxon>Coleoptera</taxon>
        <taxon>Polyphaga</taxon>
        <taxon>Cucujiformia</taxon>
        <taxon>Chrysomeloidea</taxon>
        <taxon>Chrysomelidae</taxon>
        <taxon>Galerucinae</taxon>
        <taxon>Alticini</taxon>
        <taxon>Psylliodes</taxon>
    </lineage>
</organism>
<proteinExistence type="predicted"/>
<keyword evidence="4 8" id="KW-0863">Zinc-finger</keyword>
<feature type="domain" description="C2H2-type" evidence="9">
    <location>
        <begin position="321"/>
        <end position="348"/>
    </location>
</feature>
<feature type="domain" description="C2H2-type" evidence="9">
    <location>
        <begin position="349"/>
        <end position="376"/>
    </location>
</feature>
<dbReference type="OrthoDB" id="3561125at2759"/>
<dbReference type="SMART" id="SM00355">
    <property type="entry name" value="ZnF_C2H2"/>
    <property type="match status" value="10"/>
</dbReference>
<feature type="domain" description="C2H2-type" evidence="9">
    <location>
        <begin position="405"/>
        <end position="432"/>
    </location>
</feature>
<dbReference type="PANTHER" id="PTHR24390:SF79">
    <property type="entry name" value="ASPARAGINE-RICH ZINC FINGER PROTEIN AZF1"/>
    <property type="match status" value="1"/>
</dbReference>
<dbReference type="Pfam" id="PF13894">
    <property type="entry name" value="zf-C2H2_4"/>
    <property type="match status" value="1"/>
</dbReference>
<dbReference type="Gene3D" id="3.30.160.60">
    <property type="entry name" value="Classic Zinc Finger"/>
    <property type="match status" value="9"/>
</dbReference>
<feature type="domain" description="C2H2-type" evidence="9">
    <location>
        <begin position="433"/>
        <end position="460"/>
    </location>
</feature>
<feature type="domain" description="C2H2-type" evidence="9">
    <location>
        <begin position="265"/>
        <end position="292"/>
    </location>
</feature>
<evidence type="ECO:0000256" key="6">
    <source>
        <dbReference type="ARBA" id="ARBA00023125"/>
    </source>
</evidence>
<keyword evidence="5" id="KW-0862">Zinc</keyword>
<dbReference type="GO" id="GO:0005634">
    <property type="term" value="C:nucleus"/>
    <property type="evidence" value="ECO:0007669"/>
    <property type="project" value="UniProtKB-SubCell"/>
</dbReference>
<evidence type="ECO:0000313" key="10">
    <source>
        <dbReference type="EMBL" id="CAH1109147.1"/>
    </source>
</evidence>
<dbReference type="Proteomes" id="UP001153636">
    <property type="component" value="Chromosome 3"/>
</dbReference>
<keyword evidence="3" id="KW-0677">Repeat</keyword>
<dbReference type="InterPro" id="IPR036236">
    <property type="entry name" value="Znf_C2H2_sf"/>
</dbReference>
<name>A0A9P0GH95_9CUCU</name>
<feature type="domain" description="C2H2-type" evidence="9">
    <location>
        <begin position="293"/>
        <end position="320"/>
    </location>
</feature>
<dbReference type="PROSITE" id="PS00028">
    <property type="entry name" value="ZINC_FINGER_C2H2_1"/>
    <property type="match status" value="9"/>
</dbReference>
<protein>
    <recommendedName>
        <fullName evidence="9">C2H2-type domain-containing protein</fullName>
    </recommendedName>
</protein>
<evidence type="ECO:0000256" key="8">
    <source>
        <dbReference type="PROSITE-ProRule" id="PRU00042"/>
    </source>
</evidence>
<dbReference type="AlphaFoldDB" id="A0A9P0GH95"/>
<dbReference type="Pfam" id="PF00096">
    <property type="entry name" value="zf-C2H2"/>
    <property type="match status" value="6"/>
</dbReference>
<dbReference type="FunFam" id="3.30.160.60:FF:000045">
    <property type="entry name" value="ZFP69 zinc finger protein B"/>
    <property type="match status" value="2"/>
</dbReference>
<keyword evidence="11" id="KW-1185">Reference proteome</keyword>
<dbReference type="GO" id="GO:0000978">
    <property type="term" value="F:RNA polymerase II cis-regulatory region sequence-specific DNA binding"/>
    <property type="evidence" value="ECO:0007669"/>
    <property type="project" value="TreeGrafter"/>
</dbReference>
<evidence type="ECO:0000259" key="9">
    <source>
        <dbReference type="PROSITE" id="PS50157"/>
    </source>
</evidence>
<reference evidence="10" key="1">
    <citation type="submission" date="2022-01" db="EMBL/GenBank/DDBJ databases">
        <authorList>
            <person name="King R."/>
        </authorList>
    </citation>
    <scope>NUCLEOTIDE SEQUENCE</scope>
</reference>
<dbReference type="FunFam" id="3.30.160.60:FF:001840">
    <property type="entry name" value="Paternally-expressed gene 3 protein"/>
    <property type="match status" value="1"/>
</dbReference>
<dbReference type="GO" id="GO:0003700">
    <property type="term" value="F:DNA-binding transcription factor activity"/>
    <property type="evidence" value="ECO:0007669"/>
    <property type="project" value="TreeGrafter"/>
</dbReference>
<dbReference type="PROSITE" id="PS50157">
    <property type="entry name" value="ZINC_FINGER_C2H2_2"/>
    <property type="match status" value="9"/>
</dbReference>
<dbReference type="PANTHER" id="PTHR24390">
    <property type="entry name" value="ZINC FINGER PROTEIN"/>
    <property type="match status" value="1"/>
</dbReference>
<keyword evidence="2" id="KW-0479">Metal-binding</keyword>
<feature type="domain" description="C2H2-type" evidence="9">
    <location>
        <begin position="377"/>
        <end position="404"/>
    </location>
</feature>
<evidence type="ECO:0000256" key="2">
    <source>
        <dbReference type="ARBA" id="ARBA00022723"/>
    </source>
</evidence>
<dbReference type="FunFam" id="3.30.160.60:FF:000624">
    <property type="entry name" value="zinc finger protein 697"/>
    <property type="match status" value="1"/>
</dbReference>
<dbReference type="InterPro" id="IPR013087">
    <property type="entry name" value="Znf_C2H2_type"/>
</dbReference>
<dbReference type="FunFam" id="3.30.160.60:FF:000446">
    <property type="entry name" value="Zinc finger protein"/>
    <property type="match status" value="3"/>
</dbReference>